<protein>
    <submittedName>
        <fullName evidence="2">Sugar phosphate isomerase/epimerase</fullName>
    </submittedName>
</protein>
<evidence type="ECO:0000313" key="3">
    <source>
        <dbReference type="Proteomes" id="UP000886884"/>
    </source>
</evidence>
<evidence type="ECO:0000259" key="1">
    <source>
        <dbReference type="Pfam" id="PF01261"/>
    </source>
</evidence>
<evidence type="ECO:0000313" key="2">
    <source>
        <dbReference type="EMBL" id="HIV27412.1"/>
    </source>
</evidence>
<reference evidence="2" key="2">
    <citation type="journal article" date="2021" name="PeerJ">
        <title>Extensive microbial diversity within the chicken gut microbiome revealed by metagenomics and culture.</title>
        <authorList>
            <person name="Gilroy R."/>
            <person name="Ravi A."/>
            <person name="Getino M."/>
            <person name="Pursley I."/>
            <person name="Horton D.L."/>
            <person name="Alikhan N.F."/>
            <person name="Baker D."/>
            <person name="Gharbi K."/>
            <person name="Hall N."/>
            <person name="Watson M."/>
            <person name="Adriaenssens E.M."/>
            <person name="Foster-Nyarko E."/>
            <person name="Jarju S."/>
            <person name="Secka A."/>
            <person name="Antonio M."/>
            <person name="Oren A."/>
            <person name="Chaudhuri R.R."/>
            <person name="La Ragione R."/>
            <person name="Hildebrand F."/>
            <person name="Pallen M.J."/>
        </authorList>
    </citation>
    <scope>NUCLEOTIDE SEQUENCE</scope>
    <source>
        <strain evidence="2">CHK183-6373</strain>
    </source>
</reference>
<dbReference type="SUPFAM" id="SSF51658">
    <property type="entry name" value="Xylose isomerase-like"/>
    <property type="match status" value="1"/>
</dbReference>
<dbReference type="Pfam" id="PF01261">
    <property type="entry name" value="AP_endonuc_2"/>
    <property type="match status" value="1"/>
</dbReference>
<accession>A0A9D1P6Y5</accession>
<keyword evidence="2" id="KW-0413">Isomerase</keyword>
<dbReference type="EMBL" id="DVOT01000099">
    <property type="protein sequence ID" value="HIV27412.1"/>
    <property type="molecule type" value="Genomic_DNA"/>
</dbReference>
<dbReference type="InterPro" id="IPR050312">
    <property type="entry name" value="IolE/XylAMocC-like"/>
</dbReference>
<feature type="domain" description="Xylose isomerase-like TIM barrel" evidence="1">
    <location>
        <begin position="29"/>
        <end position="261"/>
    </location>
</feature>
<dbReference type="GO" id="GO:0016853">
    <property type="term" value="F:isomerase activity"/>
    <property type="evidence" value="ECO:0007669"/>
    <property type="project" value="UniProtKB-KW"/>
</dbReference>
<dbReference type="AlphaFoldDB" id="A0A9D1P6Y5"/>
<organism evidence="2 3">
    <name type="scientific">Candidatus Ornithocaccomicrobium faecavium</name>
    <dbReference type="NCBI Taxonomy" id="2840890"/>
    <lineage>
        <taxon>Bacteria</taxon>
        <taxon>Bacillati</taxon>
        <taxon>Bacillota</taxon>
        <taxon>Clostridia</taxon>
        <taxon>Candidatus Ornithocaccomicrobium</taxon>
    </lineage>
</organism>
<proteinExistence type="predicted"/>
<dbReference type="Gene3D" id="3.20.20.150">
    <property type="entry name" value="Divalent-metal-dependent TIM barrel enzymes"/>
    <property type="match status" value="1"/>
</dbReference>
<name>A0A9D1P6Y5_9FIRM</name>
<dbReference type="InterPro" id="IPR036237">
    <property type="entry name" value="Xyl_isomerase-like_sf"/>
</dbReference>
<gene>
    <name evidence="2" type="ORF">IAA64_05555</name>
</gene>
<dbReference type="Proteomes" id="UP000886884">
    <property type="component" value="Unassembled WGS sequence"/>
</dbReference>
<dbReference type="InterPro" id="IPR013022">
    <property type="entry name" value="Xyl_isomerase-like_TIM-brl"/>
</dbReference>
<reference evidence="2" key="1">
    <citation type="submission" date="2020-10" db="EMBL/GenBank/DDBJ databases">
        <authorList>
            <person name="Gilroy R."/>
        </authorList>
    </citation>
    <scope>NUCLEOTIDE SEQUENCE</scope>
    <source>
        <strain evidence="2">CHK183-6373</strain>
    </source>
</reference>
<sequence length="289" mass="32550">MELSLSLGYLLSIYGSDRLRSLEDAACLCKGAGFDFVDYSPICQGDAWEADVCREREILERAGLAVEQTHAPFNRYGFYSAEEFPERFRRLFVASRILGAKAVVVHADEYRPIGRYDVREALTFTYEFLAPYVEYAAKHDLIVAVENLCEDFYPAYPQIDGKSRFTSRLEELLGVIERFHSPAVGCCWDFGHANLAFGREGMGAALAQALPYVCCTHVHDNYQGRDLHLPPFFGEIDWARQMALLKQGGYAGKLSFEMVYGVFPETLLPMWLQNLRATGEALKAMFAGA</sequence>
<comment type="caution">
    <text evidence="2">The sequence shown here is derived from an EMBL/GenBank/DDBJ whole genome shotgun (WGS) entry which is preliminary data.</text>
</comment>
<dbReference type="PANTHER" id="PTHR12110">
    <property type="entry name" value="HYDROXYPYRUVATE ISOMERASE"/>
    <property type="match status" value="1"/>
</dbReference>